<evidence type="ECO:0000256" key="1">
    <source>
        <dbReference type="ARBA" id="ARBA00010531"/>
    </source>
</evidence>
<name>A0A7S4ECR7_9STRA</name>
<proteinExistence type="inferred from homology"/>
<dbReference type="PANTHER" id="PTHR36427:SF3">
    <property type="entry name" value="LARGE RIBOSOMAL SUBUNIT PROTEIN UL1M"/>
    <property type="match status" value="1"/>
</dbReference>
<evidence type="ECO:0008006" key="7">
    <source>
        <dbReference type="Google" id="ProtNLM"/>
    </source>
</evidence>
<keyword evidence="2" id="KW-0689">Ribosomal protein</keyword>
<gene>
    <name evidence="4" type="ORF">PCAL00307_LOCUS20080</name>
    <name evidence="5" type="ORF">PECAL_1P02710</name>
</gene>
<organism evidence="4">
    <name type="scientific">Pelagomonas calceolata</name>
    <dbReference type="NCBI Taxonomy" id="35677"/>
    <lineage>
        <taxon>Eukaryota</taxon>
        <taxon>Sar</taxon>
        <taxon>Stramenopiles</taxon>
        <taxon>Ochrophyta</taxon>
        <taxon>Pelagophyceae</taxon>
        <taxon>Pelagomonadales</taxon>
        <taxon>Pelagomonadaceae</taxon>
        <taxon>Pelagomonas</taxon>
    </lineage>
</organism>
<comment type="similarity">
    <text evidence="1">Belongs to the universal ribosomal protein uL1 family.</text>
</comment>
<dbReference type="InterPro" id="IPR023674">
    <property type="entry name" value="Ribosomal_uL1-like"/>
</dbReference>
<reference evidence="4" key="1">
    <citation type="submission" date="2021-01" db="EMBL/GenBank/DDBJ databases">
        <authorList>
            <person name="Corre E."/>
            <person name="Pelletier E."/>
            <person name="Niang G."/>
            <person name="Scheremetjew M."/>
            <person name="Finn R."/>
            <person name="Kale V."/>
            <person name="Holt S."/>
            <person name="Cochrane G."/>
            <person name="Meng A."/>
            <person name="Brown T."/>
            <person name="Cohen L."/>
        </authorList>
    </citation>
    <scope>NUCLEOTIDE SEQUENCE</scope>
    <source>
        <strain evidence="4">CCMP1756</strain>
    </source>
</reference>
<reference evidence="5" key="2">
    <citation type="submission" date="2021-11" db="EMBL/GenBank/DDBJ databases">
        <authorList>
            <consortium name="Genoscope - CEA"/>
            <person name="William W."/>
        </authorList>
    </citation>
    <scope>NUCLEOTIDE SEQUENCE</scope>
</reference>
<dbReference type="Proteomes" id="UP000789595">
    <property type="component" value="Unassembled WGS sequence"/>
</dbReference>
<dbReference type="GO" id="GO:1990904">
    <property type="term" value="C:ribonucleoprotein complex"/>
    <property type="evidence" value="ECO:0007669"/>
    <property type="project" value="UniProtKB-KW"/>
</dbReference>
<dbReference type="Gene3D" id="3.30.190.20">
    <property type="match status" value="1"/>
</dbReference>
<dbReference type="EMBL" id="HBIW01023283">
    <property type="protein sequence ID" value="CAE0704632.1"/>
    <property type="molecule type" value="Transcribed_RNA"/>
</dbReference>
<accession>A0A7S4ECR7</accession>
<dbReference type="PANTHER" id="PTHR36427">
    <property type="entry name" value="54S RIBOSOMAL PROTEIN L1, MITOCHONDRIAL"/>
    <property type="match status" value="1"/>
</dbReference>
<dbReference type="CDD" id="cd00403">
    <property type="entry name" value="Ribosomal_L1"/>
    <property type="match status" value="1"/>
</dbReference>
<dbReference type="Gene3D" id="3.40.50.790">
    <property type="match status" value="1"/>
</dbReference>
<evidence type="ECO:0000256" key="3">
    <source>
        <dbReference type="ARBA" id="ARBA00023274"/>
    </source>
</evidence>
<dbReference type="InterPro" id="IPR028364">
    <property type="entry name" value="Ribosomal_uL1/biogenesis"/>
</dbReference>
<evidence type="ECO:0000313" key="5">
    <source>
        <dbReference type="EMBL" id="CAH0363929.1"/>
    </source>
</evidence>
<keyword evidence="6" id="KW-1185">Reference proteome</keyword>
<keyword evidence="3" id="KW-0687">Ribonucleoprotein</keyword>
<evidence type="ECO:0000313" key="6">
    <source>
        <dbReference type="Proteomes" id="UP000789595"/>
    </source>
</evidence>
<dbReference type="AlphaFoldDB" id="A0A7S4ECR7"/>
<sequence>MLLLRRATRPLRQLCTAGRPIHVLRRATRPQQLCCAASTTQQGLRSATRPALGRTLATAAPQPIHDALRQVLENGTKKRRKFDESVDLDVMLNVDPRKPLQAVRGVVSLPHGVGRSVVVAAVSDDPAARENAKAAGADVVGGEDLVDRVADGYVEFDACVATADMAPLLKRKAARVLGPKGLLPAAKNEGTLADDADGLGALVAELKKGRVKLRTEPKRGVLHAPFGRLSFGEDKLLANLRSVMLALVAAKPEKAPKGKYFLAASLSSTMGPGVPVDVDSLDPASPRFFRESDS</sequence>
<evidence type="ECO:0000313" key="4">
    <source>
        <dbReference type="EMBL" id="CAE0704632.1"/>
    </source>
</evidence>
<evidence type="ECO:0000256" key="2">
    <source>
        <dbReference type="ARBA" id="ARBA00022980"/>
    </source>
</evidence>
<dbReference type="OrthoDB" id="1747252at2759"/>
<dbReference type="SUPFAM" id="SSF56808">
    <property type="entry name" value="Ribosomal protein L1"/>
    <property type="match status" value="1"/>
</dbReference>
<dbReference type="EMBL" id="CAKKNE010000001">
    <property type="protein sequence ID" value="CAH0363929.1"/>
    <property type="molecule type" value="Genomic_DNA"/>
</dbReference>
<dbReference type="InterPro" id="IPR016095">
    <property type="entry name" value="Ribosomal_uL1_3-a/b-sand"/>
</dbReference>
<dbReference type="Pfam" id="PF00687">
    <property type="entry name" value="Ribosomal_L1"/>
    <property type="match status" value="1"/>
</dbReference>
<dbReference type="GO" id="GO:0005840">
    <property type="term" value="C:ribosome"/>
    <property type="evidence" value="ECO:0007669"/>
    <property type="project" value="UniProtKB-KW"/>
</dbReference>
<protein>
    <recommendedName>
        <fullName evidence="7">Ribosomal protein</fullName>
    </recommendedName>
</protein>